<sequence length="243" mass="27154">MNELNSNLADWLQTVLLFQGLSRSQMLRLCQTIQPQTWQKDELIFKQGSPATGFFVVKTGRVKVFKVSPIGKEQILNIVEQGDNFAEVAALDGQPFPASAAALDRVELIFFPRQVFLELLRQDPDIAINMLVSLSQHSRHLVSVIEDLSFKDVPQRLAAYLLNLYYVSSQKSSARSKSIDLVMLDLTKTQLAAALGTIPATLSRAFYRLSSEGIIVVNGSQIELLDRDRLQALSQTVELGDRF</sequence>
<dbReference type="OrthoDB" id="9798104at2"/>
<dbReference type="SMART" id="SM00419">
    <property type="entry name" value="HTH_CRP"/>
    <property type="match status" value="1"/>
</dbReference>
<name>K9VA58_9CYAN</name>
<gene>
    <name evidence="6" type="ORF">Osc7112_0368</name>
</gene>
<dbReference type="Proteomes" id="UP000010478">
    <property type="component" value="Chromosome"/>
</dbReference>
<keyword evidence="1" id="KW-0805">Transcription regulation</keyword>
<dbReference type="GO" id="GO:0003677">
    <property type="term" value="F:DNA binding"/>
    <property type="evidence" value="ECO:0007669"/>
    <property type="project" value="UniProtKB-KW"/>
</dbReference>
<dbReference type="KEGG" id="oni:Osc7112_0368"/>
<keyword evidence="2" id="KW-0238">DNA-binding</keyword>
<dbReference type="Pfam" id="PF13545">
    <property type="entry name" value="HTH_Crp_2"/>
    <property type="match status" value="1"/>
</dbReference>
<evidence type="ECO:0000259" key="4">
    <source>
        <dbReference type="PROSITE" id="PS50042"/>
    </source>
</evidence>
<dbReference type="InterPro" id="IPR012318">
    <property type="entry name" value="HTH_CRP"/>
</dbReference>
<dbReference type="CDD" id="cd00038">
    <property type="entry name" value="CAP_ED"/>
    <property type="match status" value="1"/>
</dbReference>
<dbReference type="GO" id="GO:0003700">
    <property type="term" value="F:DNA-binding transcription factor activity"/>
    <property type="evidence" value="ECO:0007669"/>
    <property type="project" value="TreeGrafter"/>
</dbReference>
<dbReference type="Gene3D" id="2.60.120.10">
    <property type="entry name" value="Jelly Rolls"/>
    <property type="match status" value="1"/>
</dbReference>
<dbReference type="InterPro" id="IPR036390">
    <property type="entry name" value="WH_DNA-bd_sf"/>
</dbReference>
<reference evidence="6 7" key="1">
    <citation type="submission" date="2012-05" db="EMBL/GenBank/DDBJ databases">
        <title>Finished chromosome of genome of Oscillatoria sp. PCC 7112.</title>
        <authorList>
            <consortium name="US DOE Joint Genome Institute"/>
            <person name="Gugger M."/>
            <person name="Coursin T."/>
            <person name="Rippka R."/>
            <person name="Tandeau De Marsac N."/>
            <person name="Huntemann M."/>
            <person name="Wei C.-L."/>
            <person name="Han J."/>
            <person name="Detter J.C."/>
            <person name="Han C."/>
            <person name="Tapia R."/>
            <person name="Davenport K."/>
            <person name="Daligault H."/>
            <person name="Erkkila T."/>
            <person name="Gu W."/>
            <person name="Munk A.C.C."/>
            <person name="Teshima H."/>
            <person name="Xu Y."/>
            <person name="Chain P."/>
            <person name="Chen A."/>
            <person name="Krypides N."/>
            <person name="Mavromatis K."/>
            <person name="Markowitz V."/>
            <person name="Szeto E."/>
            <person name="Ivanova N."/>
            <person name="Mikhailova N."/>
            <person name="Ovchinnikova G."/>
            <person name="Pagani I."/>
            <person name="Pati A."/>
            <person name="Goodwin L."/>
            <person name="Peters L."/>
            <person name="Pitluck S."/>
            <person name="Woyke T."/>
            <person name="Kerfeld C."/>
        </authorList>
    </citation>
    <scope>NUCLEOTIDE SEQUENCE [LARGE SCALE GENOMIC DNA]</scope>
    <source>
        <strain evidence="6 7">PCC 7112</strain>
    </source>
</reference>
<evidence type="ECO:0000313" key="7">
    <source>
        <dbReference type="Proteomes" id="UP000010478"/>
    </source>
</evidence>
<keyword evidence="3" id="KW-0804">Transcription</keyword>
<dbReference type="InterPro" id="IPR036388">
    <property type="entry name" value="WH-like_DNA-bd_sf"/>
</dbReference>
<feature type="domain" description="HTH crp-type" evidence="5">
    <location>
        <begin position="151"/>
        <end position="228"/>
    </location>
</feature>
<dbReference type="InterPro" id="IPR000595">
    <property type="entry name" value="cNMP-bd_dom"/>
</dbReference>
<dbReference type="EMBL" id="CP003614">
    <property type="protein sequence ID" value="AFZ04983.1"/>
    <property type="molecule type" value="Genomic_DNA"/>
</dbReference>
<dbReference type="RefSeq" id="WP_015174318.1">
    <property type="nucleotide sequence ID" value="NC_019729.1"/>
</dbReference>
<evidence type="ECO:0000256" key="3">
    <source>
        <dbReference type="ARBA" id="ARBA00023163"/>
    </source>
</evidence>
<dbReference type="InterPro" id="IPR050397">
    <property type="entry name" value="Env_Response_Regulators"/>
</dbReference>
<proteinExistence type="predicted"/>
<evidence type="ECO:0000259" key="5">
    <source>
        <dbReference type="PROSITE" id="PS51063"/>
    </source>
</evidence>
<dbReference type="eggNOG" id="COG0664">
    <property type="taxonomic scope" value="Bacteria"/>
</dbReference>
<dbReference type="GO" id="GO:0005829">
    <property type="term" value="C:cytosol"/>
    <property type="evidence" value="ECO:0007669"/>
    <property type="project" value="TreeGrafter"/>
</dbReference>
<dbReference type="Pfam" id="PF00027">
    <property type="entry name" value="cNMP_binding"/>
    <property type="match status" value="1"/>
</dbReference>
<dbReference type="InterPro" id="IPR018490">
    <property type="entry name" value="cNMP-bd_dom_sf"/>
</dbReference>
<accession>K9VA58</accession>
<dbReference type="PROSITE" id="PS50042">
    <property type="entry name" value="CNMP_BINDING_3"/>
    <property type="match status" value="1"/>
</dbReference>
<dbReference type="SUPFAM" id="SSF46785">
    <property type="entry name" value="Winged helix' DNA-binding domain"/>
    <property type="match status" value="1"/>
</dbReference>
<dbReference type="HOGENOM" id="CLU_075053_4_0_3"/>
<dbReference type="PROSITE" id="PS51063">
    <property type="entry name" value="HTH_CRP_2"/>
    <property type="match status" value="1"/>
</dbReference>
<evidence type="ECO:0000256" key="2">
    <source>
        <dbReference type="ARBA" id="ARBA00023125"/>
    </source>
</evidence>
<dbReference type="STRING" id="179408.Osc7112_0368"/>
<keyword evidence="7" id="KW-1185">Reference proteome</keyword>
<evidence type="ECO:0000256" key="1">
    <source>
        <dbReference type="ARBA" id="ARBA00023015"/>
    </source>
</evidence>
<feature type="domain" description="Cyclic nucleotide-binding" evidence="4">
    <location>
        <begin position="17"/>
        <end position="137"/>
    </location>
</feature>
<dbReference type="AlphaFoldDB" id="K9VA58"/>
<evidence type="ECO:0000313" key="6">
    <source>
        <dbReference type="EMBL" id="AFZ04983.1"/>
    </source>
</evidence>
<dbReference type="Gene3D" id="1.10.10.10">
    <property type="entry name" value="Winged helix-like DNA-binding domain superfamily/Winged helix DNA-binding domain"/>
    <property type="match status" value="1"/>
</dbReference>
<dbReference type="PANTHER" id="PTHR24567">
    <property type="entry name" value="CRP FAMILY TRANSCRIPTIONAL REGULATORY PROTEIN"/>
    <property type="match status" value="1"/>
</dbReference>
<dbReference type="SUPFAM" id="SSF51206">
    <property type="entry name" value="cAMP-binding domain-like"/>
    <property type="match status" value="1"/>
</dbReference>
<dbReference type="PATRIC" id="fig|179408.3.peg.457"/>
<protein>
    <submittedName>
        <fullName evidence="6">Transcriptional regulator, Crp/Fnr family</fullName>
    </submittedName>
</protein>
<organism evidence="6 7">
    <name type="scientific">Phormidium nigroviride PCC 7112</name>
    <dbReference type="NCBI Taxonomy" id="179408"/>
    <lineage>
        <taxon>Bacteria</taxon>
        <taxon>Bacillati</taxon>
        <taxon>Cyanobacteriota</taxon>
        <taxon>Cyanophyceae</taxon>
        <taxon>Oscillatoriophycideae</taxon>
        <taxon>Oscillatoriales</taxon>
        <taxon>Oscillatoriaceae</taxon>
        <taxon>Phormidium</taxon>
    </lineage>
</organism>
<dbReference type="InterPro" id="IPR014710">
    <property type="entry name" value="RmlC-like_jellyroll"/>
</dbReference>
<dbReference type="SMART" id="SM00100">
    <property type="entry name" value="cNMP"/>
    <property type="match status" value="1"/>
</dbReference>
<dbReference type="PANTHER" id="PTHR24567:SF74">
    <property type="entry name" value="HTH-TYPE TRANSCRIPTIONAL REGULATOR ARCR"/>
    <property type="match status" value="1"/>
</dbReference>